<comment type="caution">
    <text evidence="1">The sequence shown here is derived from an EMBL/GenBank/DDBJ whole genome shotgun (WGS) entry which is preliminary data.</text>
</comment>
<gene>
    <name evidence="1" type="ORF">MINT15_23730</name>
</gene>
<proteinExistence type="predicted"/>
<evidence type="ECO:0000313" key="1">
    <source>
        <dbReference type="EMBL" id="KHF43648.1"/>
    </source>
</evidence>
<reference evidence="1 2" key="1">
    <citation type="submission" date="2014-10" db="EMBL/GenBank/DDBJ databases">
        <title>Genome sequence of Micropolyspora internatus JCM3315.</title>
        <authorList>
            <person name="Shin S.-K."/>
            <person name="Yi H."/>
        </authorList>
    </citation>
    <scope>NUCLEOTIDE SEQUENCE [LARGE SCALE GENOMIC DNA]</scope>
    <source>
        <strain evidence="1 2">JCM 3315</strain>
    </source>
</reference>
<evidence type="ECO:0000313" key="2">
    <source>
        <dbReference type="Proteomes" id="UP000030848"/>
    </source>
</evidence>
<protein>
    <submittedName>
        <fullName evidence="1">Uncharacterized protein</fullName>
    </submittedName>
</protein>
<accession>A0A837D9X0</accession>
<dbReference type="Proteomes" id="UP000030848">
    <property type="component" value="Unassembled WGS sequence"/>
</dbReference>
<dbReference type="RefSeq" id="WP_015786827.1">
    <property type="nucleotide sequence ID" value="NZ_CALJZO010000005.1"/>
</dbReference>
<organism evidence="1 2">
    <name type="scientific">Saccharomonospora viridis</name>
    <dbReference type="NCBI Taxonomy" id="1852"/>
    <lineage>
        <taxon>Bacteria</taxon>
        <taxon>Bacillati</taxon>
        <taxon>Actinomycetota</taxon>
        <taxon>Actinomycetes</taxon>
        <taxon>Pseudonocardiales</taxon>
        <taxon>Pseudonocardiaceae</taxon>
        <taxon>Saccharomonospora</taxon>
    </lineage>
</organism>
<dbReference type="AlphaFoldDB" id="A0A837D9X0"/>
<dbReference type="EMBL" id="JRZE01000005">
    <property type="protein sequence ID" value="KHF43648.1"/>
    <property type="molecule type" value="Genomic_DNA"/>
</dbReference>
<sequence>MTRAPPEERDRFAGGLRDAAVRPEVFPAVERAEDLPLAEDAPFVERCDLRLALAEPRPLVVEPLAMSLR</sequence>
<name>A0A837D9X0_9PSEU</name>